<feature type="compositionally biased region" description="Polar residues" evidence="9">
    <location>
        <begin position="390"/>
        <end position="406"/>
    </location>
</feature>
<feature type="transmembrane region" description="Helical" evidence="10">
    <location>
        <begin position="111"/>
        <end position="129"/>
    </location>
</feature>
<feature type="transmembrane region" description="Helical" evidence="10">
    <location>
        <begin position="457"/>
        <end position="475"/>
    </location>
</feature>
<evidence type="ECO:0000256" key="6">
    <source>
        <dbReference type="ARBA" id="ARBA00022840"/>
    </source>
</evidence>
<dbReference type="PROSITE" id="PS50893">
    <property type="entry name" value="ABC_TRANSPORTER_2"/>
    <property type="match status" value="2"/>
</dbReference>
<evidence type="ECO:0000313" key="13">
    <source>
        <dbReference type="EMBL" id="TPX47210.1"/>
    </source>
</evidence>
<keyword evidence="8 10" id="KW-0472">Membrane</keyword>
<dbReference type="CDD" id="cd18604">
    <property type="entry name" value="ABC_6TM_VMR1_D2_like"/>
    <property type="match status" value="1"/>
</dbReference>
<feature type="transmembrane region" description="Helical" evidence="10">
    <location>
        <begin position="1077"/>
        <end position="1097"/>
    </location>
</feature>
<gene>
    <name evidence="13" type="ORF">SeLEV6574_g02775</name>
</gene>
<dbReference type="CDD" id="cd03244">
    <property type="entry name" value="ABCC_MRP_domain2"/>
    <property type="match status" value="1"/>
</dbReference>
<name>A0A507D8N8_9FUNG</name>
<evidence type="ECO:0000256" key="5">
    <source>
        <dbReference type="ARBA" id="ARBA00022741"/>
    </source>
</evidence>
<feature type="transmembrane region" description="Helical" evidence="10">
    <location>
        <begin position="1002"/>
        <end position="1029"/>
    </location>
</feature>
<evidence type="ECO:0000259" key="11">
    <source>
        <dbReference type="PROSITE" id="PS50893"/>
    </source>
</evidence>
<accession>A0A507D8N8</accession>
<protein>
    <recommendedName>
        <fullName evidence="15">P-loop containing nucleoside triphosphate hydrolase protein</fullName>
    </recommendedName>
</protein>
<dbReference type="InterPro" id="IPR003593">
    <property type="entry name" value="AAA+_ATPase"/>
</dbReference>
<evidence type="ECO:0000256" key="7">
    <source>
        <dbReference type="ARBA" id="ARBA00022989"/>
    </source>
</evidence>
<feature type="transmembrane region" description="Helical" evidence="10">
    <location>
        <begin position="539"/>
        <end position="560"/>
    </location>
</feature>
<dbReference type="PANTHER" id="PTHR24223:SF353">
    <property type="entry name" value="ABC TRANSPORTER ATP-BINDING PROTEIN_PERMEASE VMR1-RELATED"/>
    <property type="match status" value="1"/>
</dbReference>
<evidence type="ECO:0000256" key="4">
    <source>
        <dbReference type="ARBA" id="ARBA00022737"/>
    </source>
</evidence>
<evidence type="ECO:0000256" key="3">
    <source>
        <dbReference type="ARBA" id="ARBA00022692"/>
    </source>
</evidence>
<dbReference type="SMART" id="SM00382">
    <property type="entry name" value="AAA"/>
    <property type="match status" value="2"/>
</dbReference>
<evidence type="ECO:0000256" key="1">
    <source>
        <dbReference type="ARBA" id="ARBA00004141"/>
    </source>
</evidence>
<dbReference type="OrthoDB" id="6500128at2759"/>
<dbReference type="GO" id="GO:0016887">
    <property type="term" value="F:ATP hydrolysis activity"/>
    <property type="evidence" value="ECO:0007669"/>
    <property type="project" value="InterPro"/>
</dbReference>
<dbReference type="GO" id="GO:0140359">
    <property type="term" value="F:ABC-type transporter activity"/>
    <property type="evidence" value="ECO:0007669"/>
    <property type="project" value="InterPro"/>
</dbReference>
<feature type="transmembrane region" description="Helical" evidence="10">
    <location>
        <begin position="293"/>
        <end position="318"/>
    </location>
</feature>
<keyword evidence="6" id="KW-0067">ATP-binding</keyword>
<dbReference type="GO" id="GO:0016020">
    <property type="term" value="C:membrane"/>
    <property type="evidence" value="ECO:0007669"/>
    <property type="project" value="UniProtKB-SubCell"/>
</dbReference>
<dbReference type="Pfam" id="PF00664">
    <property type="entry name" value="ABC_membrane"/>
    <property type="match status" value="2"/>
</dbReference>
<organism evidence="13 14">
    <name type="scientific">Synchytrium endobioticum</name>
    <dbReference type="NCBI Taxonomy" id="286115"/>
    <lineage>
        <taxon>Eukaryota</taxon>
        <taxon>Fungi</taxon>
        <taxon>Fungi incertae sedis</taxon>
        <taxon>Chytridiomycota</taxon>
        <taxon>Chytridiomycota incertae sedis</taxon>
        <taxon>Chytridiomycetes</taxon>
        <taxon>Synchytriales</taxon>
        <taxon>Synchytriaceae</taxon>
        <taxon>Synchytrium</taxon>
    </lineage>
</organism>
<dbReference type="InterPro" id="IPR003439">
    <property type="entry name" value="ABC_transporter-like_ATP-bd"/>
</dbReference>
<evidence type="ECO:0000256" key="9">
    <source>
        <dbReference type="SAM" id="MobiDB-lite"/>
    </source>
</evidence>
<dbReference type="PROSITE" id="PS50929">
    <property type="entry name" value="ABC_TM1F"/>
    <property type="match status" value="2"/>
</dbReference>
<dbReference type="CDD" id="cd18596">
    <property type="entry name" value="ABC_6TM_VMR1_D1_like"/>
    <property type="match status" value="1"/>
</dbReference>
<evidence type="ECO:0000259" key="12">
    <source>
        <dbReference type="PROSITE" id="PS50929"/>
    </source>
</evidence>
<dbReference type="Pfam" id="PF00005">
    <property type="entry name" value="ABC_tran"/>
    <property type="match status" value="2"/>
</dbReference>
<feature type="transmembrane region" description="Helical" evidence="10">
    <location>
        <begin position="1216"/>
        <end position="1236"/>
    </location>
</feature>
<keyword evidence="2" id="KW-0813">Transport</keyword>
<dbReference type="Proteomes" id="UP000320475">
    <property type="component" value="Unassembled WGS sequence"/>
</dbReference>
<keyword evidence="4" id="KW-0677">Repeat</keyword>
<dbReference type="VEuPathDB" id="FungiDB:SeMB42_g02545"/>
<dbReference type="InterPro" id="IPR011527">
    <property type="entry name" value="ABC1_TM_dom"/>
</dbReference>
<feature type="region of interest" description="Disordered" evidence="9">
    <location>
        <begin position="385"/>
        <end position="406"/>
    </location>
</feature>
<dbReference type="InterPro" id="IPR050173">
    <property type="entry name" value="ABC_transporter_C-like"/>
</dbReference>
<evidence type="ECO:0000313" key="14">
    <source>
        <dbReference type="Proteomes" id="UP000320475"/>
    </source>
</evidence>
<dbReference type="InterPro" id="IPR027417">
    <property type="entry name" value="P-loop_NTPase"/>
</dbReference>
<keyword evidence="5" id="KW-0547">Nucleotide-binding</keyword>
<feature type="transmembrane region" description="Helical" evidence="10">
    <location>
        <begin position="934"/>
        <end position="954"/>
    </location>
</feature>
<feature type="transmembrane region" description="Helical" evidence="10">
    <location>
        <begin position="81"/>
        <end position="105"/>
    </location>
</feature>
<comment type="subcellular location">
    <subcellularLocation>
        <location evidence="1">Membrane</location>
        <topology evidence="1">Multi-pass membrane protein</topology>
    </subcellularLocation>
</comment>
<keyword evidence="3 10" id="KW-0812">Transmembrane</keyword>
<dbReference type="GO" id="GO:0005524">
    <property type="term" value="F:ATP binding"/>
    <property type="evidence" value="ECO:0007669"/>
    <property type="project" value="UniProtKB-KW"/>
</dbReference>
<dbReference type="FunFam" id="1.20.1560.10:FF:000013">
    <property type="entry name" value="ABC transporter C family member 2"/>
    <property type="match status" value="1"/>
</dbReference>
<feature type="transmembrane region" description="Helical" evidence="10">
    <location>
        <begin position="1103"/>
        <end position="1120"/>
    </location>
</feature>
<dbReference type="SUPFAM" id="SSF52540">
    <property type="entry name" value="P-loop containing nucleoside triphosphate hydrolases"/>
    <property type="match status" value="2"/>
</dbReference>
<dbReference type="EMBL" id="QEAM01000082">
    <property type="protein sequence ID" value="TPX47210.1"/>
    <property type="molecule type" value="Genomic_DNA"/>
</dbReference>
<dbReference type="InterPro" id="IPR017871">
    <property type="entry name" value="ABC_transporter-like_CS"/>
</dbReference>
<feature type="transmembrane region" description="Helical" evidence="10">
    <location>
        <begin position="330"/>
        <end position="347"/>
    </location>
</feature>
<evidence type="ECO:0008006" key="15">
    <source>
        <dbReference type="Google" id="ProtNLM"/>
    </source>
</evidence>
<feature type="transmembrane region" description="Helical" evidence="10">
    <location>
        <begin position="1189"/>
        <end position="1210"/>
    </location>
</feature>
<proteinExistence type="predicted"/>
<feature type="domain" description="ABC transporter" evidence="11">
    <location>
        <begin position="1278"/>
        <end position="1569"/>
    </location>
</feature>
<dbReference type="CDD" id="cd03250">
    <property type="entry name" value="ABCC_MRP_domain1"/>
    <property type="match status" value="1"/>
</dbReference>
<feature type="domain" description="ABC transmembrane type-1" evidence="12">
    <location>
        <begin position="302"/>
        <end position="595"/>
    </location>
</feature>
<dbReference type="InterPro" id="IPR036640">
    <property type="entry name" value="ABC1_TM_sf"/>
</dbReference>
<dbReference type="Gene3D" id="3.40.50.300">
    <property type="entry name" value="P-loop containing nucleotide triphosphate hydrolases"/>
    <property type="match status" value="2"/>
</dbReference>
<dbReference type="Gene3D" id="1.20.1560.10">
    <property type="entry name" value="ABC transporter type 1, transmembrane domain"/>
    <property type="match status" value="2"/>
</dbReference>
<evidence type="ECO:0000256" key="2">
    <source>
        <dbReference type="ARBA" id="ARBA00022448"/>
    </source>
</evidence>
<feature type="domain" description="ABC transporter" evidence="11">
    <location>
        <begin position="630"/>
        <end position="875"/>
    </location>
</feature>
<feature type="domain" description="ABC transmembrane type-1" evidence="12">
    <location>
        <begin position="949"/>
        <end position="1238"/>
    </location>
</feature>
<feature type="transmembrane region" description="Helical" evidence="10">
    <location>
        <begin position="138"/>
        <end position="156"/>
    </location>
</feature>
<comment type="caution">
    <text evidence="13">The sequence shown here is derived from an EMBL/GenBank/DDBJ whole genome shotgun (WGS) entry which is preliminary data.</text>
</comment>
<keyword evidence="7 10" id="KW-1133">Transmembrane helix</keyword>
<dbReference type="PANTHER" id="PTHR24223">
    <property type="entry name" value="ATP-BINDING CASSETTE SUB-FAMILY C"/>
    <property type="match status" value="1"/>
</dbReference>
<evidence type="ECO:0000256" key="10">
    <source>
        <dbReference type="SAM" id="Phobius"/>
    </source>
</evidence>
<feature type="transmembrane region" description="Helical" evidence="10">
    <location>
        <begin position="168"/>
        <end position="192"/>
    </location>
</feature>
<evidence type="ECO:0000256" key="8">
    <source>
        <dbReference type="ARBA" id="ARBA00023136"/>
    </source>
</evidence>
<sequence length="1588" mass="174613">MNRFCGSSRWHPILDDHSPSACFRSTVLDTGLPLLFVLVTLPFMIPKVIAASRSHRERNSNLSSTSDPPPRVANLSRAIHILYSLNVFLNLLVAAIILMSHTLVLYQLVDAVVQGIIWLYLAVLSAYAFPQHLTQTQLYSRASIDLACLILTIANADEAYHQTAQNNLDLLIVFHASIAFTAATLTVSGRAYSAKVDEARKAFYIALPETAEHAVPPSLEMSATWWQIPTFAWVNPLLDLGLLKTIESQDVPDLSPQDKAQAIGKKFKSLRTPEHSLFYDLVRLAWPNFRSQMFFGFVLAPFLGFANPFFLNLIVSYIQSEYTSMTKLTAYMLVFGFFFFTFIRSAIEGQSFFYGRRVGLQVRTVLLNEVYQKALRRKVGRTAKEGCGSCTESMSPSKDSNPEQNASTGKIVTLMSVDAERIRDFACYIHQFAAAPVQIAICLTALCLLLGPSALGGVAAMALAIPFNIIIGILTNKYQTKLMSKTDARVDIVNEMLTGIRIIKYLAWEEKFAEKVIKARDAELSQLIRIMAVHVFQHLLWTCLPLFVSIATFFFYTVVAGRDLDAATAFSTLALFNVLHFPLMIFPEAIVQGIQVAVSFNRIALFLNEEELEKYQTTMPSPSAGQEEVTGFSNASFAWKSSSSASDENPETDLGFTLEGLNAKFPAGKLSLIVGATGCGKTSLLSALLGEMDRLNGRVHLPRGSIQPNPIDYHGVAYVAGIPWLQCATVRENILFGLPFDPDRYAAVVNACALTRDFEQFENGDQSEIGERGINLSGGQKARISLAKAAYSYAKVILLDDVLSAVDAPTARHLVTEAICGLLAGRSVILVSHAVPLVLPRANYLVVMDFGRIVQAGSPYEVLQNSQAASIIGANLPNLIGMAERITEDSSGKPSVTRVPSKDLLNMGSSLVNLATNRLVEEERKSSGAVRLGVYKSYLTATGGVPFVLVWLLFSVAQRVDGVFSDWWVRWWSAAYSNSGPSLLSYYDSLVTALTTDSRVNVMYYVGIYGLLGLVMILLSTITIIIMYFGSYRASRDIHHKLLNAVLGSPLRFFETTPLGRIVNRFSKDISSLDSEVVFSIFIFALNLVDLLSLAAVVSFVNWLFLLAIPPILYVYYSIAKKYLTCTRELKRIESIARSPIYSLFSETLGGVSTIRAFEHEDRFTAESQKRVDMYHRAFFYIWAVNRWLAFRIDCVVACVVLPTTLAILITNPDAGLAGLVLMYALSITDALLWIVRNHAFMEMQLNSVERVIEYTKIPQESSSGALPPPNWPMHGRVLCQNLSVRYTPDSPDVLSNISFEVAPGERVAIVGRTGSGKTTLSLALFRIVEWREGQILIDGIDLSELRIHALRAAMTIIPQDPVLFTGTLRSNIDPFGEHPDDKLMEALSKVHFIDSMKSQGSSAALADIANSISNGSNALTPVLQTAVTAVKAGVSKPTSKSVNITRTSSQTSLGGSALSLDSEILEGGSNLSQGQRQLIALARALLRRSKIVVLDEATSSTDASTDRKIQIAIREEFQNATVFTIAHRLKTIIDYDKILVLSGGRVVEFGSPAALISKTDGLFRGMCEQSGDFSQLLASVGRKSVRL</sequence>
<reference evidence="13 14" key="1">
    <citation type="journal article" date="2019" name="Sci. Rep.">
        <title>Comparative genomics of chytrid fungi reveal insights into the obligate biotrophic and pathogenic lifestyle of Synchytrium endobioticum.</title>
        <authorList>
            <person name="van de Vossenberg B.T.L.H."/>
            <person name="Warris S."/>
            <person name="Nguyen H.D.T."/>
            <person name="van Gent-Pelzer M.P.E."/>
            <person name="Joly D.L."/>
            <person name="van de Geest H.C."/>
            <person name="Bonants P.J.M."/>
            <person name="Smith D.S."/>
            <person name="Levesque C.A."/>
            <person name="van der Lee T.A.J."/>
        </authorList>
    </citation>
    <scope>NUCLEOTIDE SEQUENCE [LARGE SCALE GENOMIC DNA]</scope>
    <source>
        <strain evidence="13 14">LEV6574</strain>
    </source>
</reference>
<feature type="transmembrane region" description="Helical" evidence="10">
    <location>
        <begin position="32"/>
        <end position="50"/>
    </location>
</feature>
<dbReference type="FunFam" id="1.20.1560.10:FF:000006">
    <property type="entry name" value="ATP-binding cassette, sub-family C (CFTR/MRP), member 9"/>
    <property type="match status" value="1"/>
</dbReference>
<dbReference type="SUPFAM" id="SSF90123">
    <property type="entry name" value="ABC transporter transmembrane region"/>
    <property type="match status" value="2"/>
</dbReference>
<feature type="transmembrane region" description="Helical" evidence="10">
    <location>
        <begin position="425"/>
        <end position="451"/>
    </location>
</feature>
<dbReference type="PROSITE" id="PS00211">
    <property type="entry name" value="ABC_TRANSPORTER_1"/>
    <property type="match status" value="2"/>
</dbReference>